<dbReference type="SUPFAM" id="SSF57997">
    <property type="entry name" value="Tropomyosin"/>
    <property type="match status" value="1"/>
</dbReference>
<keyword evidence="1" id="KW-0175">Coiled coil</keyword>
<feature type="region of interest" description="Disordered" evidence="2">
    <location>
        <begin position="52"/>
        <end position="78"/>
    </location>
</feature>
<dbReference type="Proteomes" id="UP001066276">
    <property type="component" value="Chromosome 4_2"/>
</dbReference>
<comment type="caution">
    <text evidence="3">The sequence shown here is derived from an EMBL/GenBank/DDBJ whole genome shotgun (WGS) entry which is preliminary data.</text>
</comment>
<keyword evidence="4" id="KW-1185">Reference proteome</keyword>
<dbReference type="AlphaFoldDB" id="A0AAV7SKT0"/>
<gene>
    <name evidence="3" type="ORF">NDU88_005089</name>
</gene>
<sequence length="212" mass="23581">MESWGKPNKQHIIEACGFLLGRSTGRSPLANPERRPDLGQHNLFPMNWACNRSEGSQHNDGQGEKTGWPREGGVGGARLEVGTAGSAELNRDLTRETNLDSILQIVQSSREALESKIDTLTVDLTLLREDHRQLTDRVVTNEKSLEQLAPNCQKLTKNMSESTSRIKTLETRAEDAENRAPRSNLRLVGLPERAVAKNMEAFLERGCAAKWP</sequence>
<accession>A0AAV7SKT0</accession>
<dbReference type="EMBL" id="JANPWB010000008">
    <property type="protein sequence ID" value="KAJ1164655.1"/>
    <property type="molecule type" value="Genomic_DNA"/>
</dbReference>
<protein>
    <submittedName>
        <fullName evidence="3">Uncharacterized protein</fullName>
    </submittedName>
</protein>
<organism evidence="3 4">
    <name type="scientific">Pleurodeles waltl</name>
    <name type="common">Iberian ribbed newt</name>
    <dbReference type="NCBI Taxonomy" id="8319"/>
    <lineage>
        <taxon>Eukaryota</taxon>
        <taxon>Metazoa</taxon>
        <taxon>Chordata</taxon>
        <taxon>Craniata</taxon>
        <taxon>Vertebrata</taxon>
        <taxon>Euteleostomi</taxon>
        <taxon>Amphibia</taxon>
        <taxon>Batrachia</taxon>
        <taxon>Caudata</taxon>
        <taxon>Salamandroidea</taxon>
        <taxon>Salamandridae</taxon>
        <taxon>Pleurodelinae</taxon>
        <taxon>Pleurodeles</taxon>
    </lineage>
</organism>
<reference evidence="3" key="1">
    <citation type="journal article" date="2022" name="bioRxiv">
        <title>Sequencing and chromosome-scale assembly of the giantPleurodeles waltlgenome.</title>
        <authorList>
            <person name="Brown T."/>
            <person name="Elewa A."/>
            <person name="Iarovenko S."/>
            <person name="Subramanian E."/>
            <person name="Araus A.J."/>
            <person name="Petzold A."/>
            <person name="Susuki M."/>
            <person name="Suzuki K.-i.T."/>
            <person name="Hayashi T."/>
            <person name="Toyoda A."/>
            <person name="Oliveira C."/>
            <person name="Osipova E."/>
            <person name="Leigh N.D."/>
            <person name="Simon A."/>
            <person name="Yun M.H."/>
        </authorList>
    </citation>
    <scope>NUCLEOTIDE SEQUENCE</scope>
    <source>
        <strain evidence="3">20211129_DDA</strain>
        <tissue evidence="3">Liver</tissue>
    </source>
</reference>
<dbReference type="Gene3D" id="1.20.5.340">
    <property type="match status" value="1"/>
</dbReference>
<proteinExistence type="predicted"/>
<evidence type="ECO:0000313" key="4">
    <source>
        <dbReference type="Proteomes" id="UP001066276"/>
    </source>
</evidence>
<evidence type="ECO:0000256" key="1">
    <source>
        <dbReference type="SAM" id="Coils"/>
    </source>
</evidence>
<name>A0AAV7SKT0_PLEWA</name>
<evidence type="ECO:0000256" key="2">
    <source>
        <dbReference type="SAM" id="MobiDB-lite"/>
    </source>
</evidence>
<feature type="coiled-coil region" evidence="1">
    <location>
        <begin position="110"/>
        <end position="186"/>
    </location>
</feature>
<evidence type="ECO:0000313" key="3">
    <source>
        <dbReference type="EMBL" id="KAJ1164655.1"/>
    </source>
</evidence>